<dbReference type="Proteomes" id="UP000672039">
    <property type="component" value="Chromosome"/>
</dbReference>
<dbReference type="CDD" id="cd08966">
    <property type="entry name" value="EcFpg-like_N"/>
    <property type="match status" value="1"/>
</dbReference>
<feature type="binding site" evidence="15">
    <location>
        <position position="109"/>
    </location>
    <ligand>
        <name>DNA</name>
        <dbReference type="ChEBI" id="CHEBI:16991"/>
    </ligand>
</feature>
<keyword evidence="8 15" id="KW-0862">Zinc</keyword>
<feature type="active site" description="Proton donor" evidence="15">
    <location>
        <position position="3"/>
    </location>
</feature>
<feature type="binding site" evidence="15">
    <location>
        <position position="151"/>
    </location>
    <ligand>
        <name>DNA</name>
        <dbReference type="ChEBI" id="CHEBI:16991"/>
    </ligand>
</feature>
<comment type="catalytic activity">
    <reaction evidence="14 15">
        <text>2'-deoxyribonucleotide-(2'-deoxyribose 5'-phosphate)-2'-deoxyribonucleotide-DNA = a 3'-end 2'-deoxyribonucleotide-(2,3-dehydro-2,3-deoxyribose 5'-phosphate)-DNA + a 5'-end 5'-phospho-2'-deoxyribonucleoside-DNA + H(+)</text>
        <dbReference type="Rhea" id="RHEA:66592"/>
        <dbReference type="Rhea" id="RHEA-COMP:13180"/>
        <dbReference type="Rhea" id="RHEA-COMP:16897"/>
        <dbReference type="Rhea" id="RHEA-COMP:17067"/>
        <dbReference type="ChEBI" id="CHEBI:15378"/>
        <dbReference type="ChEBI" id="CHEBI:136412"/>
        <dbReference type="ChEBI" id="CHEBI:157695"/>
        <dbReference type="ChEBI" id="CHEBI:167181"/>
        <dbReference type="EC" id="4.2.99.18"/>
    </reaction>
</comment>
<evidence type="ECO:0000256" key="7">
    <source>
        <dbReference type="ARBA" id="ARBA00022801"/>
    </source>
</evidence>
<dbReference type="Gene3D" id="3.20.190.10">
    <property type="entry name" value="MutM-like, N-terminal"/>
    <property type="match status" value="1"/>
</dbReference>
<comment type="subunit">
    <text evidence="3 15">Monomer.</text>
</comment>
<feature type="domain" description="FPG-type" evidence="16">
    <location>
        <begin position="236"/>
        <end position="270"/>
    </location>
</feature>
<dbReference type="EMBL" id="CP072801">
    <property type="protein sequence ID" value="QTR46094.1"/>
    <property type="molecule type" value="Genomic_DNA"/>
</dbReference>
<keyword evidence="4 15" id="KW-0479">Metal-binding</keyword>
<evidence type="ECO:0000256" key="4">
    <source>
        <dbReference type="ARBA" id="ARBA00022723"/>
    </source>
</evidence>
<evidence type="ECO:0000256" key="8">
    <source>
        <dbReference type="ARBA" id="ARBA00022833"/>
    </source>
</evidence>
<keyword evidence="19" id="KW-1185">Reference proteome</keyword>
<dbReference type="InterPro" id="IPR000214">
    <property type="entry name" value="Znf_DNA_glyclase/AP_lyase"/>
</dbReference>
<comment type="catalytic activity">
    <reaction evidence="1 15">
        <text>Hydrolysis of DNA containing ring-opened 7-methylguanine residues, releasing 2,6-diamino-4-hydroxy-5-(N-methyl)formamidopyrimidine.</text>
        <dbReference type="EC" id="3.2.2.23"/>
    </reaction>
</comment>
<dbReference type="PROSITE" id="PS51066">
    <property type="entry name" value="ZF_FPG_2"/>
    <property type="match status" value="1"/>
</dbReference>
<evidence type="ECO:0000256" key="11">
    <source>
        <dbReference type="ARBA" id="ARBA00023239"/>
    </source>
</evidence>
<sequence length="270" mass="30233">MPELPEVETTRRGIEPWLKGHTVAKVNIRQPKLRWPVPDTITALEGQVVHELTRRGKYILLHTDAGVGLIHLGMSGSLRIVEVDLEPRKHDHFDLVLASGKAVRYHDPRRFGAFLWVQGDPLQHPLLCDLGPEPLSDGFDGDYLFAQSRNRTVSVKVFIMNAHIVVGVGNIYANEALFLAGIDPRCAAGSVSRERYLQLVQAIRQILAYAIECGGTTLRDFVREDGTPGYFQLELKVYDRTGQACAVCQNPIVQITQGQRSTWFCPLCQH</sequence>
<dbReference type="Gene3D" id="1.10.8.50">
    <property type="match status" value="1"/>
</dbReference>
<evidence type="ECO:0000259" key="17">
    <source>
        <dbReference type="PROSITE" id="PS51068"/>
    </source>
</evidence>
<dbReference type="PANTHER" id="PTHR22993">
    <property type="entry name" value="FORMAMIDOPYRIMIDINE-DNA GLYCOSYLASE"/>
    <property type="match status" value="1"/>
</dbReference>
<dbReference type="NCBIfam" id="TIGR00577">
    <property type="entry name" value="fpg"/>
    <property type="match status" value="1"/>
</dbReference>
<protein>
    <recommendedName>
        <fullName evidence="15">Formamidopyrimidine-DNA glycosylase</fullName>
        <shortName evidence="15">Fapy-DNA glycosylase</shortName>
        <ecNumber evidence="15">3.2.2.23</ecNumber>
    </recommendedName>
    <alternativeName>
        <fullName evidence="15">DNA-(apurinic or apyrimidinic site) lyase MutM</fullName>
        <shortName evidence="15">AP lyase MutM</shortName>
        <ecNumber evidence="15">4.2.99.18</ecNumber>
    </alternativeName>
</protein>
<dbReference type="GO" id="GO:0008534">
    <property type="term" value="F:oxidized purine nucleobase lesion DNA N-glycosylase activity"/>
    <property type="evidence" value="ECO:0007669"/>
    <property type="project" value="UniProtKB-EC"/>
</dbReference>
<dbReference type="Pfam" id="PF01149">
    <property type="entry name" value="Fapy_DNA_glyco"/>
    <property type="match status" value="1"/>
</dbReference>
<evidence type="ECO:0000313" key="19">
    <source>
        <dbReference type="Proteomes" id="UP000672039"/>
    </source>
</evidence>
<dbReference type="SUPFAM" id="SSF57716">
    <property type="entry name" value="Glucocorticoid receptor-like (DNA-binding domain)"/>
    <property type="match status" value="1"/>
</dbReference>
<evidence type="ECO:0000256" key="15">
    <source>
        <dbReference type="HAMAP-Rule" id="MF_00103"/>
    </source>
</evidence>
<evidence type="ECO:0000256" key="10">
    <source>
        <dbReference type="ARBA" id="ARBA00023204"/>
    </source>
</evidence>
<dbReference type="Pfam" id="PF06831">
    <property type="entry name" value="H2TH"/>
    <property type="match status" value="1"/>
</dbReference>
<comment type="function">
    <text evidence="15">Involved in base excision repair of DNA damaged by oxidation or by mutagenic agents. Acts as DNA glycosylase that recognizes and removes damaged bases. Has a preference for oxidized purines, such as 7,8-dihydro-8-oxoguanine (8-oxoG). Has AP (apurinic/apyrimidinic) lyase activity and introduces nicks in the DNA strand. Cleaves the DNA backbone by beta-delta elimination to generate a single-strand break at the site of the removed base with both 3'- and 5'-phosphates.</text>
</comment>
<keyword evidence="9 15" id="KW-0238">DNA-binding</keyword>
<evidence type="ECO:0000256" key="6">
    <source>
        <dbReference type="ARBA" id="ARBA00022771"/>
    </source>
</evidence>
<comment type="similarity">
    <text evidence="2 15">Belongs to the FPG family.</text>
</comment>
<dbReference type="EC" id="4.2.99.18" evidence="15"/>
<evidence type="ECO:0000313" key="18">
    <source>
        <dbReference type="EMBL" id="QTR46094.1"/>
    </source>
</evidence>
<dbReference type="InterPro" id="IPR010663">
    <property type="entry name" value="Znf_FPG/IleRS"/>
</dbReference>
<dbReference type="EC" id="3.2.2.23" evidence="15"/>
<dbReference type="InterPro" id="IPR015886">
    <property type="entry name" value="H2TH_FPG"/>
</dbReference>
<dbReference type="Pfam" id="PF06827">
    <property type="entry name" value="zf-FPG_IleRS"/>
    <property type="match status" value="1"/>
</dbReference>
<keyword evidence="11 15" id="KW-0456">Lyase</keyword>
<feature type="binding site" evidence="15">
    <location>
        <position position="90"/>
    </location>
    <ligand>
        <name>DNA</name>
        <dbReference type="ChEBI" id="CHEBI:16991"/>
    </ligand>
</feature>
<evidence type="ECO:0000259" key="16">
    <source>
        <dbReference type="PROSITE" id="PS51066"/>
    </source>
</evidence>
<organism evidence="18 19">
    <name type="scientific">Thiothrix litoralis</name>
    <dbReference type="NCBI Taxonomy" id="2891210"/>
    <lineage>
        <taxon>Bacteria</taxon>
        <taxon>Pseudomonadati</taxon>
        <taxon>Pseudomonadota</taxon>
        <taxon>Gammaproteobacteria</taxon>
        <taxon>Thiotrichales</taxon>
        <taxon>Thiotrichaceae</taxon>
        <taxon>Thiothrix</taxon>
    </lineage>
</organism>
<evidence type="ECO:0000256" key="3">
    <source>
        <dbReference type="ARBA" id="ARBA00011245"/>
    </source>
</evidence>
<evidence type="ECO:0000256" key="12">
    <source>
        <dbReference type="ARBA" id="ARBA00023268"/>
    </source>
</evidence>
<dbReference type="PANTHER" id="PTHR22993:SF9">
    <property type="entry name" value="FORMAMIDOPYRIMIDINE-DNA GLYCOSYLASE"/>
    <property type="match status" value="1"/>
</dbReference>
<evidence type="ECO:0000256" key="9">
    <source>
        <dbReference type="ARBA" id="ARBA00023125"/>
    </source>
</evidence>
<dbReference type="InterPro" id="IPR035937">
    <property type="entry name" value="FPG_N"/>
</dbReference>
<keyword evidence="6 15" id="KW-0863">Zinc-finger</keyword>
<evidence type="ECO:0000256" key="2">
    <source>
        <dbReference type="ARBA" id="ARBA00009409"/>
    </source>
</evidence>
<feature type="active site" description="Proton donor; for delta-elimination activity" evidence="15">
    <location>
        <position position="260"/>
    </location>
</feature>
<dbReference type="SMART" id="SM01232">
    <property type="entry name" value="H2TH"/>
    <property type="match status" value="1"/>
</dbReference>
<dbReference type="PROSITE" id="PS51068">
    <property type="entry name" value="FPG_CAT"/>
    <property type="match status" value="1"/>
</dbReference>
<evidence type="ECO:0000256" key="5">
    <source>
        <dbReference type="ARBA" id="ARBA00022763"/>
    </source>
</evidence>
<dbReference type="HAMAP" id="MF_00103">
    <property type="entry name" value="Fapy_DNA_glycosyl"/>
    <property type="match status" value="1"/>
</dbReference>
<keyword evidence="5 15" id="KW-0227">DNA damage</keyword>
<dbReference type="SUPFAM" id="SSF46946">
    <property type="entry name" value="S13-like H2TH domain"/>
    <property type="match status" value="1"/>
</dbReference>
<reference evidence="18 19" key="1">
    <citation type="submission" date="2021-04" db="EMBL/GenBank/DDBJ databases">
        <title>Genomics, taxonomy and metabolism of representatives of sulfur bacteria of the genus Thiothrix: Thiothrix fructosivorans QT, Thiothrix unzii A1T and three new species, Thiothrix subterranea sp. nov., Thiothrix litoralis sp. nov. and 'Candidatus Thiothrix anitrata' sp. nov.</title>
        <authorList>
            <person name="Ravin N.V."/>
            <person name="Smolyakov D."/>
            <person name="Rudenko T.S."/>
            <person name="Mardanov A.V."/>
            <person name="Beletsky A.V."/>
            <person name="Markov N.D."/>
            <person name="Fomenkov A.I."/>
            <person name="Roberts R.J."/>
            <person name="Karnachuk O.V."/>
            <person name="Novikov A."/>
            <person name="Grabovich M.Y."/>
        </authorList>
    </citation>
    <scope>NUCLEOTIDE SEQUENCE [LARGE SCALE GENOMIC DNA]</scope>
    <source>
        <strain evidence="18 19">AS</strain>
    </source>
</reference>
<keyword evidence="13 15" id="KW-0326">Glycosidase</keyword>
<dbReference type="GO" id="GO:0140078">
    <property type="term" value="F:class I DNA-(apurinic or apyrimidinic site) endonuclease activity"/>
    <property type="evidence" value="ECO:0007669"/>
    <property type="project" value="UniProtKB-EC"/>
</dbReference>
<keyword evidence="12 15" id="KW-0511">Multifunctional enzyme</keyword>
<dbReference type="NCBIfam" id="NF002211">
    <property type="entry name" value="PRK01103.1"/>
    <property type="match status" value="1"/>
</dbReference>
<dbReference type="InterPro" id="IPR020629">
    <property type="entry name" value="FPG_Glyclase"/>
</dbReference>
<dbReference type="InterPro" id="IPR010979">
    <property type="entry name" value="Ribosomal_uS13-like_H2TH"/>
</dbReference>
<name>A0ABX7WWU1_9GAMM</name>
<keyword evidence="10 15" id="KW-0234">DNA repair</keyword>
<keyword evidence="7 15" id="KW-0378">Hydrolase</keyword>
<feature type="active site" description="Schiff-base intermediate with DNA" evidence="15">
    <location>
        <position position="2"/>
    </location>
</feature>
<gene>
    <name evidence="15 18" type="primary">mutM</name>
    <name evidence="15" type="synonym">fpg</name>
    <name evidence="18" type="ORF">J9253_19280</name>
</gene>
<dbReference type="RefSeq" id="WP_210222461.1">
    <property type="nucleotide sequence ID" value="NZ_CP072801.1"/>
</dbReference>
<accession>A0ABX7WWU1</accession>
<feature type="domain" description="Formamidopyrimidine-DNA glycosylase catalytic" evidence="17">
    <location>
        <begin position="2"/>
        <end position="112"/>
    </location>
</feature>
<dbReference type="InterPro" id="IPR012319">
    <property type="entry name" value="FPG_cat"/>
</dbReference>
<proteinExistence type="inferred from homology"/>
<evidence type="ECO:0000256" key="14">
    <source>
        <dbReference type="ARBA" id="ARBA00044632"/>
    </source>
</evidence>
<dbReference type="SUPFAM" id="SSF81624">
    <property type="entry name" value="N-terminal domain of MutM-like DNA repair proteins"/>
    <property type="match status" value="1"/>
</dbReference>
<evidence type="ECO:0000256" key="13">
    <source>
        <dbReference type="ARBA" id="ARBA00023295"/>
    </source>
</evidence>
<feature type="active site" description="Proton donor; for beta-elimination activity" evidence="15">
    <location>
        <position position="57"/>
    </location>
</feature>
<comment type="cofactor">
    <cofactor evidence="15">
        <name>Zn(2+)</name>
        <dbReference type="ChEBI" id="CHEBI:29105"/>
    </cofactor>
    <text evidence="15">Binds 1 zinc ion per subunit.</text>
</comment>
<evidence type="ECO:0000256" key="1">
    <source>
        <dbReference type="ARBA" id="ARBA00001668"/>
    </source>
</evidence>
<dbReference type="SMART" id="SM00898">
    <property type="entry name" value="Fapy_DNA_glyco"/>
    <property type="match status" value="1"/>
</dbReference>